<evidence type="ECO:0000256" key="1">
    <source>
        <dbReference type="ARBA" id="ARBA00009477"/>
    </source>
</evidence>
<dbReference type="Proteomes" id="UP000199513">
    <property type="component" value="Unassembled WGS sequence"/>
</dbReference>
<keyword evidence="10" id="KW-1185">Reference proteome</keyword>
<name>A0A1I2FIE7_9BACT</name>
<dbReference type="RefSeq" id="WP_245764029.1">
    <property type="nucleotide sequence ID" value="NZ_FONY01000014.1"/>
</dbReference>
<accession>A0A1I2FIE7</accession>
<dbReference type="SUPFAM" id="SSF111369">
    <property type="entry name" value="HlyD-like secretion proteins"/>
    <property type="match status" value="3"/>
</dbReference>
<gene>
    <name evidence="9" type="ORF">SAMN04488541_101424</name>
</gene>
<evidence type="ECO:0000313" key="10">
    <source>
        <dbReference type="Proteomes" id="UP000199513"/>
    </source>
</evidence>
<feature type="domain" description="Multidrug resistance protein MdtA-like alpha-helical hairpin" evidence="5">
    <location>
        <begin position="134"/>
        <end position="199"/>
    </location>
</feature>
<dbReference type="GO" id="GO:0015562">
    <property type="term" value="F:efflux transmembrane transporter activity"/>
    <property type="evidence" value="ECO:0007669"/>
    <property type="project" value="TreeGrafter"/>
</dbReference>
<evidence type="ECO:0000256" key="4">
    <source>
        <dbReference type="SAM" id="Phobius"/>
    </source>
</evidence>
<protein>
    <submittedName>
        <fullName evidence="9">HlyD family secretion protein</fullName>
    </submittedName>
</protein>
<dbReference type="AlphaFoldDB" id="A0A1I2FIE7"/>
<evidence type="ECO:0000256" key="3">
    <source>
        <dbReference type="SAM" id="MobiDB-lite"/>
    </source>
</evidence>
<dbReference type="InterPro" id="IPR006143">
    <property type="entry name" value="RND_pump_MFP"/>
</dbReference>
<feature type="domain" description="YknX-like beta-barrel" evidence="8">
    <location>
        <begin position="259"/>
        <end position="324"/>
    </location>
</feature>
<comment type="similarity">
    <text evidence="1">Belongs to the membrane fusion protein (MFP) (TC 8.A.1) family.</text>
</comment>
<feature type="compositionally biased region" description="Polar residues" evidence="3">
    <location>
        <begin position="379"/>
        <end position="388"/>
    </location>
</feature>
<organism evidence="9 10">
    <name type="scientific">Thermoflexibacter ruber</name>
    <dbReference type="NCBI Taxonomy" id="1003"/>
    <lineage>
        <taxon>Bacteria</taxon>
        <taxon>Pseudomonadati</taxon>
        <taxon>Bacteroidota</taxon>
        <taxon>Cytophagia</taxon>
        <taxon>Cytophagales</taxon>
        <taxon>Thermoflexibacteraceae</taxon>
        <taxon>Thermoflexibacter</taxon>
    </lineage>
</organism>
<dbReference type="PANTHER" id="PTHR30469:SF33">
    <property type="entry name" value="SLR1207 PROTEIN"/>
    <property type="match status" value="1"/>
</dbReference>
<dbReference type="Pfam" id="PF25990">
    <property type="entry name" value="Beta-barrel_YknX"/>
    <property type="match status" value="1"/>
</dbReference>
<dbReference type="Pfam" id="PF25975">
    <property type="entry name" value="CzcB_C"/>
    <property type="match status" value="1"/>
</dbReference>
<dbReference type="EMBL" id="FONY01000014">
    <property type="protein sequence ID" value="SFF05182.1"/>
    <property type="molecule type" value="Genomic_DNA"/>
</dbReference>
<proteinExistence type="inferred from homology"/>
<feature type="transmembrane region" description="Helical" evidence="4">
    <location>
        <begin position="24"/>
        <end position="42"/>
    </location>
</feature>
<dbReference type="Gene3D" id="2.40.420.20">
    <property type="match status" value="1"/>
</dbReference>
<dbReference type="InterPro" id="IPR058649">
    <property type="entry name" value="CzcB_C"/>
</dbReference>
<feature type="region of interest" description="Disordered" evidence="3">
    <location>
        <begin position="371"/>
        <end position="399"/>
    </location>
</feature>
<feature type="compositionally biased region" description="Basic and acidic residues" evidence="3">
    <location>
        <begin position="389"/>
        <end position="399"/>
    </location>
</feature>
<dbReference type="InterPro" id="IPR058625">
    <property type="entry name" value="MdtA-like_BSH"/>
</dbReference>
<sequence>MAENQQTIGLETRKIVKKKKSNKTLYIVGGVLLALIVFAVIARKAGWVGGEKPTEVLLSKVQKAEIVEKVSASGKIQPVTEIKISPQVSGEVIELLIGEGDSVRIGELLAKIKPDFLKSALDRSSANLNSQRAQLEQVKARFEQSKAQYVRAKADYDRQEKLFEQKAISKAEMDLATANLNAAKADLDAATKNIEAARFGVQGAEASVKEASENLSFTSIYAPMGGTISKLNIEKGERVVGTAQMAGTEMMRIADLSRMEVRVDVNENDIVRVSTGDTAIVEVDAYPDKKFKGIVTLIGNSAKQEVGASTDAITEFEVRILMLSESYKELITPARRYPFRPGMTANVEIITERKSGIITVPLAAVTTRTGMDLGKAENESQTTNTNNVESDKPKSKEQPKEVVFVHNNGTVKLVEVKTGISDFDNIEILSGLKEGDEVVSGPFLAISKLLKDGDKVVKMKDKKSEEVKK</sequence>
<evidence type="ECO:0000259" key="8">
    <source>
        <dbReference type="Pfam" id="PF25990"/>
    </source>
</evidence>
<dbReference type="InterPro" id="IPR058624">
    <property type="entry name" value="MdtA-like_HH"/>
</dbReference>
<dbReference type="GO" id="GO:1990281">
    <property type="term" value="C:efflux pump complex"/>
    <property type="evidence" value="ECO:0007669"/>
    <property type="project" value="TreeGrafter"/>
</dbReference>
<evidence type="ECO:0000256" key="2">
    <source>
        <dbReference type="SAM" id="Coils"/>
    </source>
</evidence>
<feature type="coiled-coil region" evidence="2">
    <location>
        <begin position="121"/>
        <end position="193"/>
    </location>
</feature>
<evidence type="ECO:0000259" key="5">
    <source>
        <dbReference type="Pfam" id="PF25876"/>
    </source>
</evidence>
<feature type="domain" description="Multidrug resistance protein MdtA-like barrel-sandwich hybrid" evidence="6">
    <location>
        <begin position="82"/>
        <end position="241"/>
    </location>
</feature>
<dbReference type="InterPro" id="IPR058636">
    <property type="entry name" value="Beta-barrel_YknX"/>
</dbReference>
<evidence type="ECO:0000259" key="7">
    <source>
        <dbReference type="Pfam" id="PF25975"/>
    </source>
</evidence>
<keyword evidence="2" id="KW-0175">Coiled coil</keyword>
<dbReference type="NCBIfam" id="TIGR01730">
    <property type="entry name" value="RND_mfp"/>
    <property type="match status" value="1"/>
</dbReference>
<dbReference type="Gene3D" id="2.40.50.100">
    <property type="match status" value="1"/>
</dbReference>
<dbReference type="Gene3D" id="1.10.287.470">
    <property type="entry name" value="Helix hairpin bin"/>
    <property type="match status" value="1"/>
</dbReference>
<keyword evidence="4" id="KW-0472">Membrane</keyword>
<keyword evidence="4" id="KW-0812">Transmembrane</keyword>
<reference evidence="9 10" key="1">
    <citation type="submission" date="2016-10" db="EMBL/GenBank/DDBJ databases">
        <authorList>
            <person name="de Groot N.N."/>
        </authorList>
    </citation>
    <scope>NUCLEOTIDE SEQUENCE [LARGE SCALE GENOMIC DNA]</scope>
    <source>
        <strain>GEY</strain>
        <strain evidence="10">DSM 9560</strain>
    </source>
</reference>
<feature type="domain" description="CzcB-like C-terminal circularly permuted SH3-like" evidence="7">
    <location>
        <begin position="400"/>
        <end position="440"/>
    </location>
</feature>
<dbReference type="PANTHER" id="PTHR30469">
    <property type="entry name" value="MULTIDRUG RESISTANCE PROTEIN MDTA"/>
    <property type="match status" value="1"/>
</dbReference>
<keyword evidence="4" id="KW-1133">Transmembrane helix</keyword>
<evidence type="ECO:0000259" key="6">
    <source>
        <dbReference type="Pfam" id="PF25917"/>
    </source>
</evidence>
<dbReference type="STRING" id="1003.SAMN04488541_101424"/>
<evidence type="ECO:0000313" key="9">
    <source>
        <dbReference type="EMBL" id="SFF05182.1"/>
    </source>
</evidence>
<dbReference type="Pfam" id="PF25876">
    <property type="entry name" value="HH_MFP_RND"/>
    <property type="match status" value="1"/>
</dbReference>
<dbReference type="Pfam" id="PF25917">
    <property type="entry name" value="BSH_RND"/>
    <property type="match status" value="1"/>
</dbReference>
<dbReference type="Gene3D" id="2.40.30.170">
    <property type="match status" value="1"/>
</dbReference>